<evidence type="ECO:0000313" key="2">
    <source>
        <dbReference type="Proteomes" id="UP001145114"/>
    </source>
</evidence>
<sequence length="351" mass="39153">ASEDIAGWDAYSLISQVAAWFLSASLPRSGAETAALASFEALAPLMLPADMVGHAQLSVLARRADDTPLPLQFRRRIIEVARAQLGKQRPANAFLDLELILSEYDDLLGRVQALHDLCDPQARAPMHARFIEAFDPATWADELQSASGVSDVGASSSSSSSSIDSSDSMRHLYSSELLKRVNIDCTKRILLDMIRSRQPAWFVFSAYALSKREYPCFPSVDGEEIDQLFELYWLVFVELAEKSRLDEDFEPIFSKPLEALKALQQGDTRSDLEPMLSAFAARLKAGLLAAIARDWQTDFPPPPQSVCLSDGDRLLIVDFLRTHFDFTDKGGWELRSLQVEFLVEKHWKGLA</sequence>
<comment type="caution">
    <text evidence="1">The sequence shown here is derived from an EMBL/GenBank/DDBJ whole genome shotgun (WGS) entry which is preliminary data.</text>
</comment>
<feature type="non-terminal residue" evidence="1">
    <location>
        <position position="1"/>
    </location>
</feature>
<keyword evidence="2" id="KW-1185">Reference proteome</keyword>
<dbReference type="Proteomes" id="UP001145114">
    <property type="component" value="Unassembled WGS sequence"/>
</dbReference>
<name>A0ACC1HAQ9_9FUNG</name>
<gene>
    <name evidence="1" type="ORF">EV182_006624</name>
</gene>
<accession>A0ACC1HAQ9</accession>
<proteinExistence type="predicted"/>
<organism evidence="1 2">
    <name type="scientific">Spiromyces aspiralis</name>
    <dbReference type="NCBI Taxonomy" id="68401"/>
    <lineage>
        <taxon>Eukaryota</taxon>
        <taxon>Fungi</taxon>
        <taxon>Fungi incertae sedis</taxon>
        <taxon>Zoopagomycota</taxon>
        <taxon>Kickxellomycotina</taxon>
        <taxon>Kickxellomycetes</taxon>
        <taxon>Kickxellales</taxon>
        <taxon>Kickxellaceae</taxon>
        <taxon>Spiromyces</taxon>
    </lineage>
</organism>
<evidence type="ECO:0000313" key="1">
    <source>
        <dbReference type="EMBL" id="KAJ1672721.1"/>
    </source>
</evidence>
<reference evidence="1" key="1">
    <citation type="submission" date="2022-06" db="EMBL/GenBank/DDBJ databases">
        <title>Phylogenomic reconstructions and comparative analyses of Kickxellomycotina fungi.</title>
        <authorList>
            <person name="Reynolds N.K."/>
            <person name="Stajich J.E."/>
            <person name="Barry K."/>
            <person name="Grigoriev I.V."/>
            <person name="Crous P."/>
            <person name="Smith M.E."/>
        </authorList>
    </citation>
    <scope>NUCLEOTIDE SEQUENCE</scope>
    <source>
        <strain evidence="1">RSA 2271</strain>
    </source>
</reference>
<dbReference type="EMBL" id="JAMZIH010007929">
    <property type="protein sequence ID" value="KAJ1672721.1"/>
    <property type="molecule type" value="Genomic_DNA"/>
</dbReference>
<feature type="non-terminal residue" evidence="1">
    <location>
        <position position="351"/>
    </location>
</feature>
<protein>
    <submittedName>
        <fullName evidence="1">Uncharacterized protein</fullName>
    </submittedName>
</protein>